<dbReference type="InterPro" id="IPR027417">
    <property type="entry name" value="P-loop_NTPase"/>
</dbReference>
<accession>A0ABP8HIJ3</accession>
<keyword evidence="2" id="KW-1185">Reference proteome</keyword>
<gene>
    <name evidence="1" type="ORF">GCM10023149_50810</name>
</gene>
<organism evidence="1 2">
    <name type="scientific">Mucilaginibacter gynuensis</name>
    <dbReference type="NCBI Taxonomy" id="1302236"/>
    <lineage>
        <taxon>Bacteria</taxon>
        <taxon>Pseudomonadati</taxon>
        <taxon>Bacteroidota</taxon>
        <taxon>Sphingobacteriia</taxon>
        <taxon>Sphingobacteriales</taxon>
        <taxon>Sphingobacteriaceae</taxon>
        <taxon>Mucilaginibacter</taxon>
    </lineage>
</organism>
<proteinExistence type="predicted"/>
<dbReference type="Proteomes" id="UP001500582">
    <property type="component" value="Unassembled WGS sequence"/>
</dbReference>
<protein>
    <recommendedName>
        <fullName evidence="3">NACHT domain-containing protein</fullName>
    </recommendedName>
</protein>
<evidence type="ECO:0008006" key="3">
    <source>
        <dbReference type="Google" id="ProtNLM"/>
    </source>
</evidence>
<dbReference type="Gene3D" id="3.40.50.300">
    <property type="entry name" value="P-loop containing nucleotide triphosphate hydrolases"/>
    <property type="match status" value="1"/>
</dbReference>
<evidence type="ECO:0000313" key="1">
    <source>
        <dbReference type="EMBL" id="GAA4339835.1"/>
    </source>
</evidence>
<comment type="caution">
    <text evidence="1">The sequence shown here is derived from an EMBL/GenBank/DDBJ whole genome shotgun (WGS) entry which is preliminary data.</text>
</comment>
<dbReference type="EMBL" id="BAABFT010000024">
    <property type="protein sequence ID" value="GAA4339835.1"/>
    <property type="molecule type" value="Genomic_DNA"/>
</dbReference>
<dbReference type="RefSeq" id="WP_345214038.1">
    <property type="nucleotide sequence ID" value="NZ_BAABFT010000024.1"/>
</dbReference>
<reference evidence="2" key="1">
    <citation type="journal article" date="2019" name="Int. J. Syst. Evol. Microbiol.">
        <title>The Global Catalogue of Microorganisms (GCM) 10K type strain sequencing project: providing services to taxonomists for standard genome sequencing and annotation.</title>
        <authorList>
            <consortium name="The Broad Institute Genomics Platform"/>
            <consortium name="The Broad Institute Genome Sequencing Center for Infectious Disease"/>
            <person name="Wu L."/>
            <person name="Ma J."/>
        </authorList>
    </citation>
    <scope>NUCLEOTIDE SEQUENCE [LARGE SCALE GENOMIC DNA]</scope>
    <source>
        <strain evidence="2">JCM 17705</strain>
    </source>
</reference>
<name>A0ABP8HIJ3_9SPHI</name>
<sequence length="853" mass="98517">MSMFLPHYFEALKTCVLETSGYENIAPCDCKVISLLILNKTKQRISETTLKRVYGFAYCKFKPSLFTIDVLAQYCGYKGWDDFCAKQENKQATKSSRNLTWDTLKHNADKITSFTLQALKNKSGIPYSQTIKRRFLNQHFEIFLEENYTATILSAPAGYGKTIALCHWIEERFELNAKTNNNDIILFFSSSALMNVFLSGRDINDWLLSLLGFSHEDNVALLLNEKQKQGGNFYLIIDGFDEHMFKTDQFQLLLNQVLDVFALYQSHKWFKMVLTMRSASWINYRHELNSSMAWFTGFAENDNDSINVPLFSIQEIGELSKKINPAVDSNVSLEVAEKFNHPLYFQFYYKNNKDNFSLNNIDHVCIYDLISTFILNKVYLGHYSAEKILLLNELINEIDFKNRTYAIDKLKVNAVLKQYSHAYQELLSVGFLRELNASSGIQYNTLIQFANKDFLEYTIAKKLLLANDYVFNSKLIRTINDLFDKDAIKLPVLKWCIIYAVKSDQQKSFKALTETNLTANQKADLLIFLAELFEKECLSVHAESAKSYGKHNCIKDIFDYFIGFEFIHPEYEKTLAILLKFDLTRVQQITAYTAIAINAVVKLDVNKLDWCLTKLKDYANEDLAKFVINPLNCLDAIYYYLKYGIFKKEYFSDVTAFYFNPPAEESLEHKSGNDLVLLMAVFSTSICNNAQKGLRFINAIKKCYKDEGDSTSGYGFILSAMTADRCFLAGKIDEGLKIYNTMVQVHAKNEHAFTPFMKVMYHTLKIKAAIFTNRIQTTVDELKYIQQVAEQLNYKTTRVYILAYLIKHEQLLSPQVHKKVNYDFTKAVRESGLRAEIFLNQNVETSSYVTVNR</sequence>
<evidence type="ECO:0000313" key="2">
    <source>
        <dbReference type="Proteomes" id="UP001500582"/>
    </source>
</evidence>